<name>A0A504YY24_FASGI</name>
<dbReference type="PANTHER" id="PTHR46370:SF1">
    <property type="entry name" value="GPALPP MOTIFS-CONTAINING PROTEIN 1"/>
    <property type="match status" value="1"/>
</dbReference>
<dbReference type="AlphaFoldDB" id="A0A504YY24"/>
<organism evidence="2 3">
    <name type="scientific">Fasciola gigantica</name>
    <name type="common">Giant liver fluke</name>
    <dbReference type="NCBI Taxonomy" id="46835"/>
    <lineage>
        <taxon>Eukaryota</taxon>
        <taxon>Metazoa</taxon>
        <taxon>Spiralia</taxon>
        <taxon>Lophotrochozoa</taxon>
        <taxon>Platyhelminthes</taxon>
        <taxon>Trematoda</taxon>
        <taxon>Digenea</taxon>
        <taxon>Plagiorchiida</taxon>
        <taxon>Echinostomata</taxon>
        <taxon>Echinostomatoidea</taxon>
        <taxon>Fasciolidae</taxon>
        <taxon>Fasciola</taxon>
    </lineage>
</organism>
<dbReference type="STRING" id="46835.A0A504YY24"/>
<evidence type="ECO:0000256" key="1">
    <source>
        <dbReference type="SAM" id="MobiDB-lite"/>
    </source>
</evidence>
<proteinExistence type="predicted"/>
<reference evidence="2 3" key="1">
    <citation type="submission" date="2019-04" db="EMBL/GenBank/DDBJ databases">
        <title>Annotation for the trematode Fasciola gigantica.</title>
        <authorList>
            <person name="Choi Y.-J."/>
        </authorList>
    </citation>
    <scope>NUCLEOTIDE SEQUENCE [LARGE SCALE GENOMIC DNA]</scope>
    <source>
        <strain evidence="2">Uganda_cow_1</strain>
    </source>
</reference>
<dbReference type="Proteomes" id="UP000316759">
    <property type="component" value="Unassembled WGS sequence"/>
</dbReference>
<dbReference type="PANTHER" id="PTHR46370">
    <property type="entry name" value="GPALPP MOTIFS-CONTAINING PROTEIN 1"/>
    <property type="match status" value="1"/>
</dbReference>
<dbReference type="EMBL" id="SUNJ01003038">
    <property type="protein sequence ID" value="TPP65539.1"/>
    <property type="molecule type" value="Genomic_DNA"/>
</dbReference>
<dbReference type="InterPro" id="IPR046331">
    <property type="entry name" value="GPAM1-like"/>
</dbReference>
<feature type="region of interest" description="Disordered" evidence="1">
    <location>
        <begin position="1"/>
        <end position="24"/>
    </location>
</feature>
<evidence type="ECO:0000313" key="3">
    <source>
        <dbReference type="Proteomes" id="UP000316759"/>
    </source>
</evidence>
<feature type="compositionally biased region" description="Basic and acidic residues" evidence="1">
    <location>
        <begin position="1"/>
        <end position="10"/>
    </location>
</feature>
<evidence type="ECO:0000313" key="2">
    <source>
        <dbReference type="EMBL" id="TPP65539.1"/>
    </source>
</evidence>
<keyword evidence="3" id="KW-1185">Reference proteome</keyword>
<accession>A0A504YY24</accession>
<sequence>MSSSPRKDRLIGPTLRPDDVAPASGIGPALPVELFHSKLVRDVTSSANENGDDEVVDLCTIGPLIPGQEFGDELRHLRSDADLTGSSKNVTSLSATGMKRDSWMTQLLPTSNSNLAVALKPRKFHQGSGPTEAGYDSSWFRIPGSGSNVVSDEAEAICEKHARSAADTKSNEAEYNARMSQIKTNAMYVHA</sequence>
<comment type="caution">
    <text evidence="2">The sequence shown here is derived from an EMBL/GenBank/DDBJ whole genome shotgun (WGS) entry which is preliminary data.</text>
</comment>
<dbReference type="OrthoDB" id="73491at2759"/>
<gene>
    <name evidence="2" type="ORF">FGIG_12398</name>
</gene>
<protein>
    <submittedName>
        <fullName evidence="2">Uncharacterized protein</fullName>
    </submittedName>
</protein>